<dbReference type="Pfam" id="PF00856">
    <property type="entry name" value="SET"/>
    <property type="match status" value="1"/>
</dbReference>
<evidence type="ECO:0000256" key="17">
    <source>
        <dbReference type="ARBA" id="ARBA00082095"/>
    </source>
</evidence>
<evidence type="ECO:0000256" key="7">
    <source>
        <dbReference type="ARBA" id="ARBA00022679"/>
    </source>
</evidence>
<keyword evidence="8" id="KW-0949">S-adenosyl-L-methionine</keyword>
<dbReference type="SMART" id="SM00317">
    <property type="entry name" value="SET"/>
    <property type="match status" value="1"/>
</dbReference>
<organism evidence="20">
    <name type="scientific">Ascaris suum</name>
    <name type="common">Pig roundworm</name>
    <name type="synonym">Ascaris lumbricoides</name>
    <dbReference type="NCBI Taxonomy" id="6253"/>
    <lineage>
        <taxon>Eukaryota</taxon>
        <taxon>Metazoa</taxon>
        <taxon>Ecdysozoa</taxon>
        <taxon>Nematoda</taxon>
        <taxon>Chromadorea</taxon>
        <taxon>Rhabditida</taxon>
        <taxon>Spirurina</taxon>
        <taxon>Ascaridomorpha</taxon>
        <taxon>Ascaridoidea</taxon>
        <taxon>Ascarididae</taxon>
        <taxon>Ascaris</taxon>
    </lineage>
</organism>
<evidence type="ECO:0000313" key="20">
    <source>
        <dbReference type="EMBL" id="ADY43581.1"/>
    </source>
</evidence>
<evidence type="ECO:0000256" key="1">
    <source>
        <dbReference type="ARBA" id="ARBA00004123"/>
    </source>
</evidence>
<protein>
    <recommendedName>
        <fullName evidence="16">Histone-lysine N-methyltransferase Suv4-20</fullName>
        <ecNumber evidence="3">2.1.1.362</ecNumber>
    </recommendedName>
    <alternativeName>
        <fullName evidence="17">SET domain-containing protein 4</fullName>
    </alternativeName>
</protein>
<dbReference type="GO" id="GO:0032259">
    <property type="term" value="P:methylation"/>
    <property type="evidence" value="ECO:0007669"/>
    <property type="project" value="UniProtKB-KW"/>
</dbReference>
<sequence>MDLTPQLLRLPDVLSGHHCMTPQELCSNDDLATSVTVDPVLGFRTHKMSLNYRPPGLEERRKLRKILKTYMREQNLLTAMTEVLHTSSVCSFLAERDLRRQLSFRDHLLRFLQIFNAKAGFTIQRCTRYKAERRHGAMLVVTKPWRKGEVIESLVGVIGDLSAEEEVELLKKDVNDFSVMYSTRKKRAQLWLGPGAYINHDCRPNCTFVPNGPTAVIQVLRDIATGEEITCFYGENFFGDNNERCECYTCERRNEGAFKKAKRTRRRNGNAGSERQRYVLRETEWRRERVASVDNDTRKPFRWSPFNSLKRPAGGGVIDAGKRRSLQLCVKGGSRKRQQRRTIAGNSQNVRETTARASTPRHPRKATGSRRKTRATLNDVEIIDELGAGNACNNFDQSPHAGEERSCSPHSAYSLTGMDVPTSSISDCEDVMESNNDETPPAFDPQLPSYIEEQDDSCSRSSDATDPYELGCPRPRPSNVLSVQPVYRYHRLDAYHPLSFELDSPQRLSLCCNVAPDMLEHL</sequence>
<evidence type="ECO:0000256" key="8">
    <source>
        <dbReference type="ARBA" id="ARBA00022691"/>
    </source>
</evidence>
<evidence type="ECO:0000256" key="13">
    <source>
        <dbReference type="ARBA" id="ARBA00051837"/>
    </source>
</evidence>
<comment type="catalytic activity">
    <reaction evidence="14">
        <text>N(6),N(6)-dimethyl-L-lysyl(20)-[histone H4] + S-adenosyl-L-methionine = N(6),N(6),N(6)-trimethyl-L-lysyl(20)-[histone H4] + S-adenosyl-L-homocysteine + H(+)</text>
        <dbReference type="Rhea" id="RHEA:61992"/>
        <dbReference type="Rhea" id="RHEA-COMP:15556"/>
        <dbReference type="Rhea" id="RHEA-COMP:15998"/>
        <dbReference type="ChEBI" id="CHEBI:15378"/>
        <dbReference type="ChEBI" id="CHEBI:57856"/>
        <dbReference type="ChEBI" id="CHEBI:59789"/>
        <dbReference type="ChEBI" id="CHEBI:61961"/>
        <dbReference type="ChEBI" id="CHEBI:61976"/>
    </reaction>
</comment>
<name>F1L0C7_ASCSU</name>
<evidence type="ECO:0000256" key="10">
    <source>
        <dbReference type="ARBA" id="ARBA00023015"/>
    </source>
</evidence>
<dbReference type="InterPro" id="IPR039977">
    <property type="entry name" value="Suv4-20/Set9"/>
</dbReference>
<keyword evidence="5" id="KW-0678">Repressor</keyword>
<keyword evidence="12" id="KW-0539">Nucleus</keyword>
<evidence type="ECO:0000256" key="18">
    <source>
        <dbReference type="SAM" id="MobiDB-lite"/>
    </source>
</evidence>
<evidence type="ECO:0000256" key="9">
    <source>
        <dbReference type="ARBA" id="ARBA00022853"/>
    </source>
</evidence>
<feature type="region of interest" description="Disordered" evidence="18">
    <location>
        <begin position="330"/>
        <end position="373"/>
    </location>
</feature>
<feature type="compositionally biased region" description="Polar residues" evidence="18">
    <location>
        <begin position="344"/>
        <end position="357"/>
    </location>
</feature>
<dbReference type="GO" id="GO:0005634">
    <property type="term" value="C:nucleus"/>
    <property type="evidence" value="ECO:0007669"/>
    <property type="project" value="UniProtKB-SubCell"/>
</dbReference>
<dbReference type="Gene3D" id="2.170.270.10">
    <property type="entry name" value="SET domain"/>
    <property type="match status" value="1"/>
</dbReference>
<proteinExistence type="evidence at transcript level"/>
<dbReference type="InterPro" id="IPR025790">
    <property type="entry name" value="Suv4-20_animal"/>
</dbReference>
<dbReference type="PROSITE" id="PS51570">
    <property type="entry name" value="SAM_MT43_SUVAR420_2"/>
    <property type="match status" value="1"/>
</dbReference>
<evidence type="ECO:0000256" key="14">
    <source>
        <dbReference type="ARBA" id="ARBA00052814"/>
    </source>
</evidence>
<dbReference type="InterPro" id="IPR001214">
    <property type="entry name" value="SET_dom"/>
</dbReference>
<dbReference type="InterPro" id="IPR041938">
    <property type="entry name" value="Hist-Lys_N-MTase_N"/>
</dbReference>
<dbReference type="EMBL" id="JI168999">
    <property type="protein sequence ID" value="ADY43581.1"/>
    <property type="molecule type" value="mRNA"/>
</dbReference>
<comment type="catalytic activity">
    <reaction evidence="13">
        <text>N(6)-methyl-L-lysyl(20)-[histone H4] + S-adenosyl-L-methionine = N(6),N(6)-dimethyl-L-lysyl(20)-[histone H4] + S-adenosyl-L-homocysteine + H(+)</text>
        <dbReference type="Rhea" id="RHEA:60348"/>
        <dbReference type="Rhea" id="RHEA-COMP:15555"/>
        <dbReference type="Rhea" id="RHEA-COMP:15556"/>
        <dbReference type="ChEBI" id="CHEBI:15378"/>
        <dbReference type="ChEBI" id="CHEBI:57856"/>
        <dbReference type="ChEBI" id="CHEBI:59789"/>
        <dbReference type="ChEBI" id="CHEBI:61929"/>
        <dbReference type="ChEBI" id="CHEBI:61976"/>
        <dbReference type="EC" id="2.1.1.362"/>
    </reaction>
</comment>
<evidence type="ECO:0000256" key="4">
    <source>
        <dbReference type="ARBA" id="ARBA00022454"/>
    </source>
</evidence>
<dbReference type="GO" id="GO:0140941">
    <property type="term" value="F:histone H4K20me methyltransferase activity"/>
    <property type="evidence" value="ECO:0007669"/>
    <property type="project" value="UniProtKB-EC"/>
</dbReference>
<evidence type="ECO:0000259" key="19">
    <source>
        <dbReference type="PROSITE" id="PS50280"/>
    </source>
</evidence>
<dbReference type="AlphaFoldDB" id="F1L0C7"/>
<feature type="compositionally biased region" description="Basic residues" evidence="18">
    <location>
        <begin position="359"/>
        <end position="373"/>
    </location>
</feature>
<keyword evidence="11" id="KW-0804">Transcription</keyword>
<dbReference type="Gene3D" id="1.10.10.1700">
    <property type="entry name" value="Histone-lysine N-methyltransferase"/>
    <property type="match status" value="1"/>
</dbReference>
<accession>F1L0C7</accession>
<evidence type="ECO:0000256" key="6">
    <source>
        <dbReference type="ARBA" id="ARBA00022603"/>
    </source>
</evidence>
<dbReference type="PANTHER" id="PTHR12977">
    <property type="entry name" value="SUPPRESSOR OF VARIEGATION 4-20-RELATED"/>
    <property type="match status" value="1"/>
</dbReference>
<evidence type="ECO:0000256" key="16">
    <source>
        <dbReference type="ARBA" id="ARBA00071597"/>
    </source>
</evidence>
<dbReference type="PANTHER" id="PTHR12977:SF4">
    <property type="entry name" value="HISTONE-LYSINE N-METHYLTRANSFERASE KMT5B"/>
    <property type="match status" value="1"/>
</dbReference>
<dbReference type="FunFam" id="1.10.10.1700:FF:000001">
    <property type="entry name" value="Histone-lysine N-methyltransferase"/>
    <property type="match status" value="1"/>
</dbReference>
<evidence type="ECO:0000256" key="12">
    <source>
        <dbReference type="ARBA" id="ARBA00023242"/>
    </source>
</evidence>
<evidence type="ECO:0000256" key="11">
    <source>
        <dbReference type="ARBA" id="ARBA00023163"/>
    </source>
</evidence>
<evidence type="ECO:0000256" key="2">
    <source>
        <dbReference type="ARBA" id="ARBA00004286"/>
    </source>
</evidence>
<dbReference type="InterPro" id="IPR046341">
    <property type="entry name" value="SET_dom_sf"/>
</dbReference>
<reference evidence="20" key="1">
    <citation type="journal article" date="2011" name="Genome Res.">
        <title>Deep small RNA sequencing from the nematode Ascaris reveals conservation, functional diversification, and novel developmental profiles.</title>
        <authorList>
            <person name="Wang J."/>
            <person name="Czech B."/>
            <person name="Crunk A."/>
            <person name="Wallace A."/>
            <person name="Mitreva M."/>
            <person name="Hannon G.J."/>
            <person name="Davis R.E."/>
        </authorList>
    </citation>
    <scope>NUCLEOTIDE SEQUENCE</scope>
</reference>
<dbReference type="PROSITE" id="PS50280">
    <property type="entry name" value="SET"/>
    <property type="match status" value="1"/>
</dbReference>
<keyword evidence="10" id="KW-0805">Transcription regulation</keyword>
<dbReference type="EC" id="2.1.1.362" evidence="3"/>
<evidence type="ECO:0000256" key="3">
    <source>
        <dbReference type="ARBA" id="ARBA00012188"/>
    </source>
</evidence>
<keyword evidence="7 20" id="KW-0808">Transferase</keyword>
<dbReference type="FunFam" id="2.170.270.10:FF:000006">
    <property type="entry name" value="Histone-lysine N-methyltransferase"/>
    <property type="match status" value="1"/>
</dbReference>
<keyword evidence="6 20" id="KW-0489">Methyltransferase</keyword>
<feature type="domain" description="SET" evidence="19">
    <location>
        <begin position="124"/>
        <end position="234"/>
    </location>
</feature>
<dbReference type="SUPFAM" id="SSF82199">
    <property type="entry name" value="SET domain"/>
    <property type="match status" value="1"/>
</dbReference>
<feature type="region of interest" description="Disordered" evidence="18">
    <location>
        <begin position="454"/>
        <end position="475"/>
    </location>
</feature>
<comment type="function">
    <text evidence="15">Histone methyltransferase that specifically di- and trimethylates 'Lys-20' of histone H4 (H4K20me2/me3). H4 'Lys-20' trimethylation represents a specific tag for epigenetic transcriptional repression. Contributes to dosage compensation of X chromosome-relative to autosome-linked gene expression, possibly by converting H4K20me1 to H4K20m2/me3 on autosomes. Involved in the regulation of growth and body fat metabolism downstream of the TOR complex 2 pathway.</text>
</comment>
<evidence type="ECO:0000256" key="15">
    <source>
        <dbReference type="ARBA" id="ARBA00059646"/>
    </source>
</evidence>
<dbReference type="GO" id="GO:0005694">
    <property type="term" value="C:chromosome"/>
    <property type="evidence" value="ECO:0007669"/>
    <property type="project" value="UniProtKB-SubCell"/>
</dbReference>
<evidence type="ECO:0000256" key="5">
    <source>
        <dbReference type="ARBA" id="ARBA00022491"/>
    </source>
</evidence>
<keyword evidence="4" id="KW-0158">Chromosome</keyword>
<keyword evidence="9" id="KW-0156">Chromatin regulator</keyword>
<comment type="subcellular location">
    <subcellularLocation>
        <location evidence="2">Chromosome</location>
    </subcellularLocation>
    <subcellularLocation>
        <location evidence="1">Nucleus</location>
    </subcellularLocation>
</comment>